<evidence type="ECO:0000313" key="2">
    <source>
        <dbReference type="Proteomes" id="UP000631421"/>
    </source>
</evidence>
<gene>
    <name evidence="1" type="ORF">H6F44_15950</name>
</gene>
<proteinExistence type="predicted"/>
<accession>A0A926UVL3</accession>
<reference evidence="1" key="2">
    <citation type="submission" date="2020-08" db="EMBL/GenBank/DDBJ databases">
        <authorList>
            <person name="Chen M."/>
            <person name="Teng W."/>
            <person name="Zhao L."/>
            <person name="Hu C."/>
            <person name="Zhou Y."/>
            <person name="Han B."/>
            <person name="Song L."/>
            <person name="Shu W."/>
        </authorList>
    </citation>
    <scope>NUCLEOTIDE SEQUENCE</scope>
    <source>
        <strain evidence="1">FACHB-1277</strain>
    </source>
</reference>
<keyword evidence="2" id="KW-1185">Reference proteome</keyword>
<sequence>MDTYTKKSLCIAFAKRFAYEVAIKSAIAIAVTASAHGTLPNLEDLSDIFRKSAILAAQQEVLKYLHLKTQNIKPTLSESKKGKGDRL</sequence>
<name>A0A926UVL3_9CYAN</name>
<protein>
    <submittedName>
        <fullName evidence="1">Uncharacterized protein</fullName>
    </submittedName>
</protein>
<reference evidence="1" key="1">
    <citation type="journal article" date="2015" name="ISME J.">
        <title>Draft Genome Sequence of Streptomyces incarnatus NRRL8089, which Produces the Nucleoside Antibiotic Sinefungin.</title>
        <authorList>
            <person name="Oshima K."/>
            <person name="Hattori M."/>
            <person name="Shimizu H."/>
            <person name="Fukuda K."/>
            <person name="Nemoto M."/>
            <person name="Inagaki K."/>
            <person name="Tamura T."/>
        </authorList>
    </citation>
    <scope>NUCLEOTIDE SEQUENCE</scope>
    <source>
        <strain evidence="1">FACHB-1277</strain>
    </source>
</reference>
<dbReference type="AlphaFoldDB" id="A0A926UVL3"/>
<dbReference type="EMBL" id="JACJPY010000059">
    <property type="protein sequence ID" value="MBD2151603.1"/>
    <property type="molecule type" value="Genomic_DNA"/>
</dbReference>
<evidence type="ECO:0000313" key="1">
    <source>
        <dbReference type="EMBL" id="MBD2151603.1"/>
    </source>
</evidence>
<dbReference type="RefSeq" id="WP_190352020.1">
    <property type="nucleotide sequence ID" value="NZ_JACJPY010000059.1"/>
</dbReference>
<organism evidence="1 2">
    <name type="scientific">Pseudanabaena cinerea FACHB-1277</name>
    <dbReference type="NCBI Taxonomy" id="2949581"/>
    <lineage>
        <taxon>Bacteria</taxon>
        <taxon>Bacillati</taxon>
        <taxon>Cyanobacteriota</taxon>
        <taxon>Cyanophyceae</taxon>
        <taxon>Pseudanabaenales</taxon>
        <taxon>Pseudanabaenaceae</taxon>
        <taxon>Pseudanabaena</taxon>
        <taxon>Pseudanabaena cinerea</taxon>
    </lineage>
</organism>
<dbReference type="Proteomes" id="UP000631421">
    <property type="component" value="Unassembled WGS sequence"/>
</dbReference>
<comment type="caution">
    <text evidence="1">The sequence shown here is derived from an EMBL/GenBank/DDBJ whole genome shotgun (WGS) entry which is preliminary data.</text>
</comment>